<evidence type="ECO:0000313" key="4">
    <source>
        <dbReference type="Proteomes" id="UP000051581"/>
    </source>
</evidence>
<feature type="transmembrane region" description="Helical" evidence="1">
    <location>
        <begin position="92"/>
        <end position="115"/>
    </location>
</feature>
<sequence>MKFLIAFGFFVLQPALWIGVIRVYMIHTNRLKKERAIFNSAIYDDFYEGRHFVRMGLIFGVLASIILGGFLSISLEWLIIYEGLMAVGLLLLPWWLLPITIAGAASIITLVLPNISQLHPIVNWFKQIGINQTSVAPINILIVFVAITLATAVYVNVNGGRFDSPTLVRNQRNNKTAVYKFNEISIFPFLLFIPGNWIHTSFPFMPLFQINNHSYALLLVPILIGMKFTVKRSIPRELFKALSKSLYVIVAVGVGFSVIGYFVPKIILPAIIILLLGYYLALAMAKHNDSKQNFEYSEVMDGVRVIGIQPETPAAKMDLKVGDVIFEVNGIKITNEDEFYRALSTNSTYCRFKVRDRNDQLKITESAIFKNSPHEIGVKTYTEFSN</sequence>
<dbReference type="SMART" id="SM00228">
    <property type="entry name" value="PDZ"/>
    <property type="match status" value="1"/>
</dbReference>
<protein>
    <submittedName>
        <fullName evidence="3">PDZ DHR GLGF domain-containing protein</fullName>
    </submittedName>
</protein>
<dbReference type="PROSITE" id="PS50106">
    <property type="entry name" value="PDZ"/>
    <property type="match status" value="1"/>
</dbReference>
<dbReference type="RefSeq" id="WP_057822989.1">
    <property type="nucleotide sequence ID" value="NZ_AZEA01000001.1"/>
</dbReference>
<feature type="transmembrane region" description="Helical" evidence="1">
    <location>
        <begin position="6"/>
        <end position="25"/>
    </location>
</feature>
<feature type="domain" description="PDZ" evidence="2">
    <location>
        <begin position="281"/>
        <end position="358"/>
    </location>
</feature>
<keyword evidence="4" id="KW-1185">Reference proteome</keyword>
<dbReference type="PATRIC" id="fig|1423808.3.peg.278"/>
<name>A0A0R1L3B6_9LACO</name>
<evidence type="ECO:0000256" key="1">
    <source>
        <dbReference type="SAM" id="Phobius"/>
    </source>
</evidence>
<keyword evidence="1" id="KW-0472">Membrane</keyword>
<feature type="transmembrane region" description="Helical" evidence="1">
    <location>
        <begin position="213"/>
        <end position="230"/>
    </location>
</feature>
<reference evidence="3 4" key="1">
    <citation type="journal article" date="2015" name="Genome Announc.">
        <title>Expanding the biotechnology potential of lactobacilli through comparative genomics of 213 strains and associated genera.</title>
        <authorList>
            <person name="Sun Z."/>
            <person name="Harris H.M."/>
            <person name="McCann A."/>
            <person name="Guo C."/>
            <person name="Argimon S."/>
            <person name="Zhang W."/>
            <person name="Yang X."/>
            <person name="Jeffery I.B."/>
            <person name="Cooney J.C."/>
            <person name="Kagawa T.F."/>
            <person name="Liu W."/>
            <person name="Song Y."/>
            <person name="Salvetti E."/>
            <person name="Wrobel A."/>
            <person name="Rasinkangas P."/>
            <person name="Parkhill J."/>
            <person name="Rea M.C."/>
            <person name="O'Sullivan O."/>
            <person name="Ritari J."/>
            <person name="Douillard F.P."/>
            <person name="Paul Ross R."/>
            <person name="Yang R."/>
            <person name="Briner A.E."/>
            <person name="Felis G.E."/>
            <person name="de Vos W.M."/>
            <person name="Barrangou R."/>
            <person name="Klaenhammer T.R."/>
            <person name="Caufield P.W."/>
            <person name="Cui Y."/>
            <person name="Zhang H."/>
            <person name="O'Toole P.W."/>
        </authorList>
    </citation>
    <scope>NUCLEOTIDE SEQUENCE [LARGE SCALE GENOMIC DNA]</scope>
    <source>
        <strain evidence="3 4">DSM 19904</strain>
    </source>
</reference>
<dbReference type="AlphaFoldDB" id="A0A0R1L3B6"/>
<dbReference type="InterPro" id="IPR001478">
    <property type="entry name" value="PDZ"/>
</dbReference>
<dbReference type="Proteomes" id="UP000051581">
    <property type="component" value="Unassembled WGS sequence"/>
</dbReference>
<feature type="transmembrane region" description="Helical" evidence="1">
    <location>
        <begin position="136"/>
        <end position="157"/>
    </location>
</feature>
<feature type="transmembrane region" description="Helical" evidence="1">
    <location>
        <begin position="242"/>
        <end position="260"/>
    </location>
</feature>
<dbReference type="InterPro" id="IPR036034">
    <property type="entry name" value="PDZ_sf"/>
</dbReference>
<evidence type="ECO:0000313" key="3">
    <source>
        <dbReference type="EMBL" id="KRK90040.1"/>
    </source>
</evidence>
<organism evidence="3 4">
    <name type="scientific">Lentilactobacillus sunkii DSM 19904</name>
    <dbReference type="NCBI Taxonomy" id="1423808"/>
    <lineage>
        <taxon>Bacteria</taxon>
        <taxon>Bacillati</taxon>
        <taxon>Bacillota</taxon>
        <taxon>Bacilli</taxon>
        <taxon>Lactobacillales</taxon>
        <taxon>Lactobacillaceae</taxon>
        <taxon>Lentilactobacillus</taxon>
    </lineage>
</organism>
<feature type="transmembrane region" description="Helical" evidence="1">
    <location>
        <begin position="266"/>
        <end position="285"/>
    </location>
</feature>
<dbReference type="InterPro" id="IPR041489">
    <property type="entry name" value="PDZ_6"/>
</dbReference>
<dbReference type="Gene3D" id="2.30.42.10">
    <property type="match status" value="1"/>
</dbReference>
<gene>
    <name evidence="3" type="ORF">FD17_GL000280</name>
</gene>
<proteinExistence type="predicted"/>
<dbReference type="Pfam" id="PF17820">
    <property type="entry name" value="PDZ_6"/>
    <property type="match status" value="1"/>
</dbReference>
<dbReference type="EMBL" id="AZEA01000001">
    <property type="protein sequence ID" value="KRK90040.1"/>
    <property type="molecule type" value="Genomic_DNA"/>
</dbReference>
<feature type="transmembrane region" description="Helical" evidence="1">
    <location>
        <begin position="57"/>
        <end position="80"/>
    </location>
</feature>
<comment type="caution">
    <text evidence="3">The sequence shown here is derived from an EMBL/GenBank/DDBJ whole genome shotgun (WGS) entry which is preliminary data.</text>
</comment>
<accession>A0A0R1L3B6</accession>
<keyword evidence="1" id="KW-0812">Transmembrane</keyword>
<dbReference type="OrthoDB" id="198399at2"/>
<evidence type="ECO:0000259" key="2">
    <source>
        <dbReference type="PROSITE" id="PS50106"/>
    </source>
</evidence>
<keyword evidence="1" id="KW-1133">Transmembrane helix</keyword>
<dbReference type="SUPFAM" id="SSF50156">
    <property type="entry name" value="PDZ domain-like"/>
    <property type="match status" value="1"/>
</dbReference>